<sequence length="135" mass="15791">MYNQKEYFSVTNKDFNIGDSSQAEDDEIDHREETTDISDEDQSLIKEVKEEVLIKKILKPIKKKRVLTRKDFDNIQSVDEVNANKKLESQIHDEKNKNTSKSITIILYGISFALLVGLFLYFYNKKKVNTQMLHS</sequence>
<organism evidence="3">
    <name type="scientific">viral metagenome</name>
    <dbReference type="NCBI Taxonomy" id="1070528"/>
    <lineage>
        <taxon>unclassified sequences</taxon>
        <taxon>metagenomes</taxon>
        <taxon>organismal metagenomes</taxon>
    </lineage>
</organism>
<keyword evidence="2" id="KW-0472">Membrane</keyword>
<evidence type="ECO:0000256" key="1">
    <source>
        <dbReference type="SAM" id="MobiDB-lite"/>
    </source>
</evidence>
<keyword evidence="2" id="KW-0812">Transmembrane</keyword>
<keyword evidence="2" id="KW-1133">Transmembrane helix</keyword>
<name>A0A6C0IV48_9ZZZZ</name>
<proteinExistence type="predicted"/>
<feature type="transmembrane region" description="Helical" evidence="2">
    <location>
        <begin position="105"/>
        <end position="123"/>
    </location>
</feature>
<dbReference type="EMBL" id="MN740255">
    <property type="protein sequence ID" value="QHT96325.1"/>
    <property type="molecule type" value="Genomic_DNA"/>
</dbReference>
<reference evidence="3" key="1">
    <citation type="journal article" date="2020" name="Nature">
        <title>Giant virus diversity and host interactions through global metagenomics.</title>
        <authorList>
            <person name="Schulz F."/>
            <person name="Roux S."/>
            <person name="Paez-Espino D."/>
            <person name="Jungbluth S."/>
            <person name="Walsh D.A."/>
            <person name="Denef V.J."/>
            <person name="McMahon K.D."/>
            <person name="Konstantinidis K.T."/>
            <person name="Eloe-Fadrosh E.A."/>
            <person name="Kyrpides N.C."/>
            <person name="Woyke T."/>
        </authorList>
    </citation>
    <scope>NUCLEOTIDE SEQUENCE</scope>
    <source>
        <strain evidence="3">GVMAG-M-3300024302-11</strain>
    </source>
</reference>
<evidence type="ECO:0000313" key="3">
    <source>
        <dbReference type="EMBL" id="QHT96325.1"/>
    </source>
</evidence>
<evidence type="ECO:0000256" key="2">
    <source>
        <dbReference type="SAM" id="Phobius"/>
    </source>
</evidence>
<accession>A0A6C0IV48</accession>
<protein>
    <submittedName>
        <fullName evidence="3">Uncharacterized protein</fullName>
    </submittedName>
</protein>
<feature type="region of interest" description="Disordered" evidence="1">
    <location>
        <begin position="15"/>
        <end position="36"/>
    </location>
</feature>
<dbReference type="AlphaFoldDB" id="A0A6C0IV48"/>